<evidence type="ECO:0000256" key="1">
    <source>
        <dbReference type="SAM" id="MobiDB-lite"/>
    </source>
</evidence>
<evidence type="ECO:0000313" key="2">
    <source>
        <dbReference type="EMBL" id="KAJ8415109.1"/>
    </source>
</evidence>
<gene>
    <name evidence="2" type="ORF">AAFF_G00008070</name>
</gene>
<evidence type="ECO:0008006" key="4">
    <source>
        <dbReference type="Google" id="ProtNLM"/>
    </source>
</evidence>
<feature type="region of interest" description="Disordered" evidence="1">
    <location>
        <begin position="177"/>
        <end position="248"/>
    </location>
</feature>
<dbReference type="InterPro" id="IPR029280">
    <property type="entry name" value="LNP1"/>
</dbReference>
<accession>A0AAD7X0P0</accession>
<proteinExistence type="predicted"/>
<dbReference type="Proteomes" id="UP001221898">
    <property type="component" value="Unassembled WGS sequence"/>
</dbReference>
<dbReference type="EMBL" id="JAINUG010000010">
    <property type="protein sequence ID" value="KAJ8415109.1"/>
    <property type="molecule type" value="Genomic_DNA"/>
</dbReference>
<dbReference type="Pfam" id="PF15419">
    <property type="entry name" value="LNP1"/>
    <property type="match status" value="1"/>
</dbReference>
<feature type="region of interest" description="Disordered" evidence="1">
    <location>
        <begin position="1"/>
        <end position="68"/>
    </location>
</feature>
<feature type="compositionally biased region" description="Polar residues" evidence="1">
    <location>
        <begin position="127"/>
        <end position="137"/>
    </location>
</feature>
<dbReference type="PANTHER" id="PTHR35667">
    <property type="entry name" value="LEUKEMIA NUP98 FUSION PARTNER 1"/>
    <property type="match status" value="1"/>
</dbReference>
<name>A0AAD7X0P0_9TELE</name>
<evidence type="ECO:0000313" key="3">
    <source>
        <dbReference type="Proteomes" id="UP001221898"/>
    </source>
</evidence>
<feature type="region of interest" description="Disordered" evidence="1">
    <location>
        <begin position="91"/>
        <end position="137"/>
    </location>
</feature>
<feature type="compositionally biased region" description="Basic and acidic residues" evidence="1">
    <location>
        <begin position="177"/>
        <end position="187"/>
    </location>
</feature>
<feature type="compositionally biased region" description="Basic residues" evidence="1">
    <location>
        <begin position="34"/>
        <end position="48"/>
    </location>
</feature>
<comment type="caution">
    <text evidence="2">The sequence shown here is derived from an EMBL/GenBank/DDBJ whole genome shotgun (WGS) entry which is preliminary data.</text>
</comment>
<organism evidence="2 3">
    <name type="scientific">Aldrovandia affinis</name>
    <dbReference type="NCBI Taxonomy" id="143900"/>
    <lineage>
        <taxon>Eukaryota</taxon>
        <taxon>Metazoa</taxon>
        <taxon>Chordata</taxon>
        <taxon>Craniata</taxon>
        <taxon>Vertebrata</taxon>
        <taxon>Euteleostomi</taxon>
        <taxon>Actinopterygii</taxon>
        <taxon>Neopterygii</taxon>
        <taxon>Teleostei</taxon>
        <taxon>Notacanthiformes</taxon>
        <taxon>Halosauridae</taxon>
        <taxon>Aldrovandia</taxon>
    </lineage>
</organism>
<keyword evidence="3" id="KW-1185">Reference proteome</keyword>
<feature type="compositionally biased region" description="Basic and acidic residues" evidence="1">
    <location>
        <begin position="230"/>
        <end position="239"/>
    </location>
</feature>
<feature type="compositionally biased region" description="Basic and acidic residues" evidence="1">
    <location>
        <begin position="103"/>
        <end position="126"/>
    </location>
</feature>
<sequence>MDNDEDDDGNFTKWMSSYWGHSTGEERAKEQRRSFRRPCLHTHQHRRASLPCQRYIRGPLDNHSSRSFPTHAAVAPENESQLNAMRLNPPHVANTATLPTHAKSLDKTEVKSHPRARHSSDDDNNSHIKSPTLNSRITTIHELSESFERQLRFRSRNIMSLNNTDDLCLICHDESRSNGAGRRETHCTHRSHREGRRPEGRPCGSGSSSGGGSTALACDGQKSGGVPACVEHKHEEQPRRKLSLRRQR</sequence>
<protein>
    <recommendedName>
        <fullName evidence="4">Leukemia NUP98 fusion partner 1</fullName>
    </recommendedName>
</protein>
<feature type="compositionally biased region" description="Basic and acidic residues" evidence="1">
    <location>
        <begin position="23"/>
        <end position="33"/>
    </location>
</feature>
<dbReference type="PANTHER" id="PTHR35667:SF1">
    <property type="entry name" value="LEUKEMIA NUP98 FUSION PARTNER 1"/>
    <property type="match status" value="1"/>
</dbReference>
<reference evidence="2" key="1">
    <citation type="journal article" date="2023" name="Science">
        <title>Genome structures resolve the early diversification of teleost fishes.</title>
        <authorList>
            <person name="Parey E."/>
            <person name="Louis A."/>
            <person name="Montfort J."/>
            <person name="Bouchez O."/>
            <person name="Roques C."/>
            <person name="Iampietro C."/>
            <person name="Lluch J."/>
            <person name="Castinel A."/>
            <person name="Donnadieu C."/>
            <person name="Desvignes T."/>
            <person name="Floi Bucao C."/>
            <person name="Jouanno E."/>
            <person name="Wen M."/>
            <person name="Mejri S."/>
            <person name="Dirks R."/>
            <person name="Jansen H."/>
            <person name="Henkel C."/>
            <person name="Chen W.J."/>
            <person name="Zahm M."/>
            <person name="Cabau C."/>
            <person name="Klopp C."/>
            <person name="Thompson A.W."/>
            <person name="Robinson-Rechavi M."/>
            <person name="Braasch I."/>
            <person name="Lecointre G."/>
            <person name="Bobe J."/>
            <person name="Postlethwait J.H."/>
            <person name="Berthelot C."/>
            <person name="Roest Crollius H."/>
            <person name="Guiguen Y."/>
        </authorList>
    </citation>
    <scope>NUCLEOTIDE SEQUENCE</scope>
    <source>
        <strain evidence="2">NC1722</strain>
    </source>
</reference>
<dbReference type="AlphaFoldDB" id="A0AAD7X0P0"/>